<dbReference type="Pfam" id="PF02620">
    <property type="entry name" value="YceD"/>
    <property type="match status" value="1"/>
</dbReference>
<evidence type="ECO:0000313" key="2">
    <source>
        <dbReference type="Proteomes" id="UP001057532"/>
    </source>
</evidence>
<protein>
    <submittedName>
        <fullName evidence="1">DUF177 domain-containing protein</fullName>
    </submittedName>
</protein>
<name>A0ABY5C6V3_9LACO</name>
<proteinExistence type="predicted"/>
<sequence>MKWSFEKLQGYQTEPFTEQGTLDLKADLLERYPQEILDATPFTVQVSAVADNGDVIIDADVEGAVTVPSSRSLTPFSLPLKFHFSEVYVNTKAAFNRYENEVVVIKVDDAGKVDFDKAVADNVIVQIPMQVLSPAERDGAKMPVGEDWEVISEADFNEQHAGAKQVDPRLASLKQFYADDTDKT</sequence>
<keyword evidence="2" id="KW-1185">Reference proteome</keyword>
<evidence type="ECO:0000313" key="1">
    <source>
        <dbReference type="EMBL" id="USS93840.1"/>
    </source>
</evidence>
<dbReference type="Proteomes" id="UP001057532">
    <property type="component" value="Chromosome"/>
</dbReference>
<gene>
    <name evidence="1" type="ORF">M8332_03115</name>
</gene>
<dbReference type="InterPro" id="IPR003772">
    <property type="entry name" value="YceD"/>
</dbReference>
<dbReference type="RefSeq" id="WP_252780717.1">
    <property type="nucleotide sequence ID" value="NZ_CP097478.1"/>
</dbReference>
<organism evidence="1 2">
    <name type="scientific">Fructilactobacillus ixorae</name>
    <dbReference type="NCBI Taxonomy" id="1750535"/>
    <lineage>
        <taxon>Bacteria</taxon>
        <taxon>Bacillati</taxon>
        <taxon>Bacillota</taxon>
        <taxon>Bacilli</taxon>
        <taxon>Lactobacillales</taxon>
        <taxon>Lactobacillaceae</taxon>
        <taxon>Fructilactobacillus</taxon>
    </lineage>
</organism>
<accession>A0ABY5C6V3</accession>
<dbReference type="EMBL" id="CP097478">
    <property type="protein sequence ID" value="USS93840.1"/>
    <property type="molecule type" value="Genomic_DNA"/>
</dbReference>
<reference evidence="1" key="1">
    <citation type="submission" date="2022-05" db="EMBL/GenBank/DDBJ databases">
        <authorList>
            <person name="Oliphant S.A."/>
            <person name="Watson-Haigh N.S."/>
            <person name="Sumby K.M."/>
            <person name="Gardner J.M."/>
            <person name="Jiranek V."/>
        </authorList>
    </citation>
    <scope>NUCLEOTIDE SEQUENCE</scope>
    <source>
        <strain evidence="1">Ru20-1</strain>
    </source>
</reference>